<evidence type="ECO:0000313" key="2">
    <source>
        <dbReference type="Proteomes" id="UP000652761"/>
    </source>
</evidence>
<accession>A0A843TIM9</accession>
<name>A0A843TIM9_COLES</name>
<gene>
    <name evidence="1" type="ORF">Taro_003939</name>
</gene>
<feature type="non-terminal residue" evidence="1">
    <location>
        <position position="101"/>
    </location>
</feature>
<dbReference type="AlphaFoldDB" id="A0A843TIM9"/>
<sequence length="101" mass="11664">VQRLFAKMVSTHPIMVSTQHLRLKGKKIPGISLPRSTQDEGRSTLDLVPRTTYFQNWDSRSTLPPEQVWDSVSTPPPRQVDTLRKNPNLRWMIAMCHPRAM</sequence>
<feature type="non-terminal residue" evidence="1">
    <location>
        <position position="1"/>
    </location>
</feature>
<dbReference type="Proteomes" id="UP000652761">
    <property type="component" value="Unassembled WGS sequence"/>
</dbReference>
<reference evidence="1" key="1">
    <citation type="submission" date="2017-07" db="EMBL/GenBank/DDBJ databases">
        <title>Taro Niue Genome Assembly and Annotation.</title>
        <authorList>
            <person name="Atibalentja N."/>
            <person name="Keating K."/>
            <person name="Fields C.J."/>
        </authorList>
    </citation>
    <scope>NUCLEOTIDE SEQUENCE</scope>
    <source>
        <strain evidence="1">Niue_2</strain>
        <tissue evidence="1">Leaf</tissue>
    </source>
</reference>
<comment type="caution">
    <text evidence="1">The sequence shown here is derived from an EMBL/GenBank/DDBJ whole genome shotgun (WGS) entry which is preliminary data.</text>
</comment>
<organism evidence="1 2">
    <name type="scientific">Colocasia esculenta</name>
    <name type="common">Wild taro</name>
    <name type="synonym">Arum esculentum</name>
    <dbReference type="NCBI Taxonomy" id="4460"/>
    <lineage>
        <taxon>Eukaryota</taxon>
        <taxon>Viridiplantae</taxon>
        <taxon>Streptophyta</taxon>
        <taxon>Embryophyta</taxon>
        <taxon>Tracheophyta</taxon>
        <taxon>Spermatophyta</taxon>
        <taxon>Magnoliopsida</taxon>
        <taxon>Liliopsida</taxon>
        <taxon>Araceae</taxon>
        <taxon>Aroideae</taxon>
        <taxon>Colocasieae</taxon>
        <taxon>Colocasia</taxon>
    </lineage>
</organism>
<proteinExistence type="predicted"/>
<keyword evidence="2" id="KW-1185">Reference proteome</keyword>
<protein>
    <submittedName>
        <fullName evidence="1">Uncharacterized protein</fullName>
    </submittedName>
</protein>
<evidence type="ECO:0000313" key="1">
    <source>
        <dbReference type="EMBL" id="MQL71618.1"/>
    </source>
</evidence>
<dbReference type="EMBL" id="NMUH01000104">
    <property type="protein sequence ID" value="MQL71618.1"/>
    <property type="molecule type" value="Genomic_DNA"/>
</dbReference>